<dbReference type="Proteomes" id="UP001432322">
    <property type="component" value="Unassembled WGS sequence"/>
</dbReference>
<keyword evidence="2" id="KW-1185">Reference proteome</keyword>
<evidence type="ECO:0000313" key="2">
    <source>
        <dbReference type="Proteomes" id="UP001432322"/>
    </source>
</evidence>
<feature type="non-terminal residue" evidence="1">
    <location>
        <position position="556"/>
    </location>
</feature>
<evidence type="ECO:0008006" key="3">
    <source>
        <dbReference type="Google" id="ProtNLM"/>
    </source>
</evidence>
<reference evidence="1" key="1">
    <citation type="submission" date="2023-10" db="EMBL/GenBank/DDBJ databases">
        <title>Genome assembly of Pristionchus species.</title>
        <authorList>
            <person name="Yoshida K."/>
            <person name="Sommer R.J."/>
        </authorList>
    </citation>
    <scope>NUCLEOTIDE SEQUENCE</scope>
    <source>
        <strain evidence="1">RS5133</strain>
    </source>
</reference>
<evidence type="ECO:0000313" key="1">
    <source>
        <dbReference type="EMBL" id="GMT35665.1"/>
    </source>
</evidence>
<dbReference type="Pfam" id="PF00612">
    <property type="entry name" value="IQ"/>
    <property type="match status" value="1"/>
</dbReference>
<feature type="non-terminal residue" evidence="1">
    <location>
        <position position="1"/>
    </location>
</feature>
<dbReference type="EMBL" id="BTSY01000007">
    <property type="protein sequence ID" value="GMT35665.1"/>
    <property type="molecule type" value="Genomic_DNA"/>
</dbReference>
<dbReference type="PANTHER" id="PTHR14690">
    <property type="entry name" value="IQ MOTIF CONTAINING WITH AAA DOMAIN 1"/>
    <property type="match status" value="1"/>
</dbReference>
<dbReference type="PROSITE" id="PS50096">
    <property type="entry name" value="IQ"/>
    <property type="match status" value="1"/>
</dbReference>
<dbReference type="Gene3D" id="1.20.5.190">
    <property type="match status" value="1"/>
</dbReference>
<sequence>LSQLENLVRDFDRLHVGDKNAKLRKSAARPTFVARIFYDGVRLLKEADALVRIDPCPANKRACLVISSFLSSFFTEFVAKLPIDFIENIEANMADAGVPKHSLEIRTRNLVLPQLIIDREENRKSSRRFLDVQRMAQQKESGVELDIDEEEVKQCQTMTKEEAVLMIQSFERVYQAISRRDYLRHVMQKAMDLRSEKKKMDPLQAVIKIQARTRGYFTRKKVREMREKEHELLGISVKGTLLQTFPVASRLCPRQYSTEKDTSFKHLQSSSTSIQALLNDIKSTYFQIGDDRRSDGPRAAAAAFDEQLENLYADLYLRRVITNPTRILAMDSLISQRASISIGGTQFSFDLRNLMHMFAVIPLQLHTWSSSFARPWILLIGDELSGKSAWVDALSTKTNAVLIRLNKRVLAKNRSLTIGTVLKVFVRRNDHSIVSIDRLESFRAAPDSGNTYRSSILSSLKALSKTSAFVIGMSRIEEITQTVADYFPIKIHMEKLDNISKIGVITHSLHRLGDPNRIPKLPQRLTEMRKATSKYNSGGTVQFVQRKFARIARNYV</sequence>
<gene>
    <name evidence="1" type="ORF">PFISCL1PPCAC_26962</name>
</gene>
<proteinExistence type="predicted"/>
<dbReference type="PANTHER" id="PTHR14690:SF0">
    <property type="entry name" value="IQ MOTIF CONTAINING WITH AAA DOMAIN 1"/>
    <property type="match status" value="1"/>
</dbReference>
<dbReference type="InterPro" id="IPR052267">
    <property type="entry name" value="N-DRC_Component"/>
</dbReference>
<dbReference type="AlphaFoldDB" id="A0AAV5WYG4"/>
<accession>A0AAV5WYG4</accession>
<dbReference type="InterPro" id="IPR000048">
    <property type="entry name" value="IQ_motif_EF-hand-BS"/>
</dbReference>
<organism evidence="1 2">
    <name type="scientific">Pristionchus fissidentatus</name>
    <dbReference type="NCBI Taxonomy" id="1538716"/>
    <lineage>
        <taxon>Eukaryota</taxon>
        <taxon>Metazoa</taxon>
        <taxon>Ecdysozoa</taxon>
        <taxon>Nematoda</taxon>
        <taxon>Chromadorea</taxon>
        <taxon>Rhabditida</taxon>
        <taxon>Rhabditina</taxon>
        <taxon>Diplogasteromorpha</taxon>
        <taxon>Diplogasteroidea</taxon>
        <taxon>Neodiplogasteridae</taxon>
        <taxon>Pristionchus</taxon>
    </lineage>
</organism>
<comment type="caution">
    <text evidence="1">The sequence shown here is derived from an EMBL/GenBank/DDBJ whole genome shotgun (WGS) entry which is preliminary data.</text>
</comment>
<name>A0AAV5WYG4_9BILA</name>
<protein>
    <recommendedName>
        <fullName evidence="3">Gluconokinase</fullName>
    </recommendedName>
</protein>